<accession>A0A8S3XCI3</accession>
<dbReference type="OrthoDB" id="6916224at2759"/>
<keyword evidence="2" id="KW-1185">Reference proteome</keyword>
<dbReference type="Proteomes" id="UP000691718">
    <property type="component" value="Unassembled WGS sequence"/>
</dbReference>
<reference evidence="1" key="1">
    <citation type="submission" date="2021-04" db="EMBL/GenBank/DDBJ databases">
        <authorList>
            <person name="Tunstrom K."/>
        </authorList>
    </citation>
    <scope>NUCLEOTIDE SEQUENCE</scope>
</reference>
<dbReference type="EMBL" id="CAJQZP010001125">
    <property type="protein sequence ID" value="CAG5017801.1"/>
    <property type="molecule type" value="Genomic_DNA"/>
</dbReference>
<protein>
    <submittedName>
        <fullName evidence="1">(apollo) hypothetical protein</fullName>
    </submittedName>
</protein>
<sequence>MFFGINSFIGLEEAIAAVAADSDNDREYDLAMIPPGSSVVTDEEERSDEDMVTYTLSQDVPGNFEIMVRDEGTFSSYYDFSGSKL</sequence>
<name>A0A8S3XCI3_PARAO</name>
<dbReference type="AlphaFoldDB" id="A0A8S3XCI3"/>
<gene>
    <name evidence="1" type="ORF">PAPOLLO_LOCUS16728</name>
</gene>
<proteinExistence type="predicted"/>
<evidence type="ECO:0000313" key="2">
    <source>
        <dbReference type="Proteomes" id="UP000691718"/>
    </source>
</evidence>
<evidence type="ECO:0000313" key="1">
    <source>
        <dbReference type="EMBL" id="CAG5017801.1"/>
    </source>
</evidence>
<comment type="caution">
    <text evidence="1">The sequence shown here is derived from an EMBL/GenBank/DDBJ whole genome shotgun (WGS) entry which is preliminary data.</text>
</comment>
<organism evidence="1 2">
    <name type="scientific">Parnassius apollo</name>
    <name type="common">Apollo butterfly</name>
    <name type="synonym">Papilio apollo</name>
    <dbReference type="NCBI Taxonomy" id="110799"/>
    <lineage>
        <taxon>Eukaryota</taxon>
        <taxon>Metazoa</taxon>
        <taxon>Ecdysozoa</taxon>
        <taxon>Arthropoda</taxon>
        <taxon>Hexapoda</taxon>
        <taxon>Insecta</taxon>
        <taxon>Pterygota</taxon>
        <taxon>Neoptera</taxon>
        <taxon>Endopterygota</taxon>
        <taxon>Lepidoptera</taxon>
        <taxon>Glossata</taxon>
        <taxon>Ditrysia</taxon>
        <taxon>Papilionoidea</taxon>
        <taxon>Papilionidae</taxon>
        <taxon>Parnassiinae</taxon>
        <taxon>Parnassini</taxon>
        <taxon>Parnassius</taxon>
        <taxon>Parnassius</taxon>
    </lineage>
</organism>